<comment type="caution">
    <text evidence="3">The sequence shown here is derived from an EMBL/GenBank/DDBJ whole genome shotgun (WGS) entry which is preliminary data.</text>
</comment>
<dbReference type="RefSeq" id="WP_123820563.1">
    <property type="nucleotide sequence ID" value="NZ_RKQG01000002.1"/>
</dbReference>
<keyword evidence="1" id="KW-0456">Lyase</keyword>
<evidence type="ECO:0000256" key="1">
    <source>
        <dbReference type="ARBA" id="ARBA00023239"/>
    </source>
</evidence>
<dbReference type="GO" id="GO:0010333">
    <property type="term" value="F:terpene synthase activity"/>
    <property type="evidence" value="ECO:0007669"/>
    <property type="project" value="InterPro"/>
</dbReference>
<dbReference type="EMBL" id="RKQG01000002">
    <property type="protein sequence ID" value="RPE28840.1"/>
    <property type="molecule type" value="Genomic_DNA"/>
</dbReference>
<dbReference type="SFLD" id="SFLDG01020">
    <property type="entry name" value="Terpene_Cyclase_Like_2"/>
    <property type="match status" value="1"/>
</dbReference>
<dbReference type="Gene3D" id="1.10.600.10">
    <property type="entry name" value="Farnesyl Diphosphate Synthase"/>
    <property type="match status" value="1"/>
</dbReference>
<gene>
    <name evidence="3" type="ORF">EDD38_5984</name>
</gene>
<dbReference type="SUPFAM" id="SSF48576">
    <property type="entry name" value="Terpenoid synthases"/>
    <property type="match status" value="1"/>
</dbReference>
<sequence>MSRAPVQRLPAGQPAGPPVGPSAGPSGGPLAGLLDRIPAPAPHPHADALREELAHWLAGTGLLDHEGTERLLEQDHLDLASRCWGDLPAGPGLRTATQWLLLGWILDDHFDRHWLGDPSDEADRTVRELAALLAPELAPDAVAPAPRTALARAFRTLWQDSVALTGPAWRARQTADFRCYLESSLDFLRLRGATPTVPQYLSHRERGGATRCAAGTVELAHRLDLPEQFHHHPQLVDLRSRFDHLVGWANDLCSYRAETATGHGNNLLCALEVHERLPQAAAAAQVAALCGAELTTLEFLAEGIARGSHWPPQVRCYVRALVRFAHALLHWMATTVRYRPEAVPLPRAR</sequence>
<dbReference type="InterPro" id="IPR008949">
    <property type="entry name" value="Isoprenoid_synthase_dom_sf"/>
</dbReference>
<organism evidence="3 4">
    <name type="scientific">Kitasatospora cineracea</name>
    <dbReference type="NCBI Taxonomy" id="88074"/>
    <lineage>
        <taxon>Bacteria</taxon>
        <taxon>Bacillati</taxon>
        <taxon>Actinomycetota</taxon>
        <taxon>Actinomycetes</taxon>
        <taxon>Kitasatosporales</taxon>
        <taxon>Streptomycetaceae</taxon>
        <taxon>Kitasatospora</taxon>
    </lineage>
</organism>
<dbReference type="InterPro" id="IPR034686">
    <property type="entry name" value="Terpene_cyclase-like_2"/>
</dbReference>
<dbReference type="Pfam" id="PF19086">
    <property type="entry name" value="Terpene_syn_C_2"/>
    <property type="match status" value="1"/>
</dbReference>
<evidence type="ECO:0000313" key="3">
    <source>
        <dbReference type="EMBL" id="RPE28840.1"/>
    </source>
</evidence>
<dbReference type="SFLD" id="SFLDS00005">
    <property type="entry name" value="Isoprenoid_Synthase_Type_I"/>
    <property type="match status" value="1"/>
</dbReference>
<accession>A0A3N4RPI4</accession>
<feature type="region of interest" description="Disordered" evidence="2">
    <location>
        <begin position="1"/>
        <end position="44"/>
    </location>
</feature>
<name>A0A3N4RPI4_9ACTN</name>
<evidence type="ECO:0000256" key="2">
    <source>
        <dbReference type="SAM" id="MobiDB-lite"/>
    </source>
</evidence>
<keyword evidence="4" id="KW-1185">Reference proteome</keyword>
<dbReference type="AlphaFoldDB" id="A0A3N4RPI4"/>
<proteinExistence type="predicted"/>
<protein>
    <submittedName>
        <fullName evidence="3">Uncharacterized protein</fullName>
    </submittedName>
</protein>
<dbReference type="Proteomes" id="UP000266906">
    <property type="component" value="Unassembled WGS sequence"/>
</dbReference>
<reference evidence="3 4" key="1">
    <citation type="submission" date="2018-11" db="EMBL/GenBank/DDBJ databases">
        <title>Sequencing the genomes of 1000 actinobacteria strains.</title>
        <authorList>
            <person name="Klenk H.-P."/>
        </authorList>
    </citation>
    <scope>NUCLEOTIDE SEQUENCE [LARGE SCALE GENOMIC DNA]</scope>
    <source>
        <strain evidence="3 4">DSM 44781</strain>
    </source>
</reference>
<evidence type="ECO:0000313" key="4">
    <source>
        <dbReference type="Proteomes" id="UP000266906"/>
    </source>
</evidence>